<feature type="non-terminal residue" evidence="5">
    <location>
        <position position="687"/>
    </location>
</feature>
<dbReference type="InterPro" id="IPR001715">
    <property type="entry name" value="CH_dom"/>
</dbReference>
<feature type="region of interest" description="Disordered" evidence="3">
    <location>
        <begin position="424"/>
        <end position="449"/>
    </location>
</feature>
<dbReference type="InterPro" id="IPR003591">
    <property type="entry name" value="Leu-rich_rpt_typical-subtyp"/>
</dbReference>
<dbReference type="InterPro" id="IPR036872">
    <property type="entry name" value="CH_dom_sf"/>
</dbReference>
<dbReference type="SMART" id="SM00369">
    <property type="entry name" value="LRR_TYP"/>
    <property type="match status" value="5"/>
</dbReference>
<dbReference type="InterPro" id="IPR050216">
    <property type="entry name" value="LRR_domain-containing"/>
</dbReference>
<dbReference type="PANTHER" id="PTHR48051">
    <property type="match status" value="1"/>
</dbReference>
<dbReference type="PROSITE" id="PS50021">
    <property type="entry name" value="CH"/>
    <property type="match status" value="1"/>
</dbReference>
<reference evidence="5 6" key="1">
    <citation type="submission" date="2014-04" db="EMBL/GenBank/DDBJ databases">
        <title>Genome evolution of avian class.</title>
        <authorList>
            <person name="Zhang G."/>
            <person name="Li C."/>
        </authorList>
    </citation>
    <scope>NUCLEOTIDE SEQUENCE [LARGE SCALE GENOMIC DNA]</scope>
    <source>
        <strain evidence="5">BGI_N321</strain>
    </source>
</reference>
<dbReference type="CDD" id="cd21272">
    <property type="entry name" value="CH_LRCH3"/>
    <property type="match status" value="1"/>
</dbReference>
<keyword evidence="1" id="KW-0433">Leucine-rich repeat</keyword>
<dbReference type="Proteomes" id="UP000053620">
    <property type="component" value="Unassembled WGS sequence"/>
</dbReference>
<dbReference type="PANTHER" id="PTHR48051:SF44">
    <property type="entry name" value="LEUCINE RICH REPEATS AND CALPONIN HOMOLOGY DOMAIN CONTAINING 3"/>
    <property type="match status" value="1"/>
</dbReference>
<dbReference type="GO" id="GO:0005737">
    <property type="term" value="C:cytoplasm"/>
    <property type="evidence" value="ECO:0007669"/>
    <property type="project" value="TreeGrafter"/>
</dbReference>
<feature type="compositionally biased region" description="Polar residues" evidence="3">
    <location>
        <begin position="485"/>
        <end position="497"/>
    </location>
</feature>
<feature type="compositionally biased region" description="Polar residues" evidence="3">
    <location>
        <begin position="424"/>
        <end position="434"/>
    </location>
</feature>
<name>A0A094MGE3_ANTCR</name>
<evidence type="ECO:0000259" key="4">
    <source>
        <dbReference type="PROSITE" id="PS50021"/>
    </source>
</evidence>
<sequence>SDFSRNRLSELPAEACHFVSLESLNLYQNCIRYIPEAVLNLQALTFLNISRNQLSTLPVHLCSLPLKVLIASNNKLVSIPEEIGQLRQLTELDVSCNEIQTIPPQIGNLESLRDLNVRRNNLVRLPEELAELPLIRLDFSCNKITTIPVCYRNLRHLQTIMLENNPLQSPPAQICIKGKIHIFKYLNIEACKIAPDLPDYDRRPMGFGSCHEELYSGRPYGALDSGFNSVDSGDKRWSGNEPTDEFSDLPLRVAEITKEQRQRRESQYQENRGSTVITNGGVEHDLDQIDYIDSCATEEEEEEVRQPKGMDSDSLSSQFMAYIDQRRITNESSPVKPVSIREFQRTEDTKRYLHQNRPQPDSPYFLSLSSHHSQVPSTDPELHRRHIERTRREAQLAALQYEEERMRTKQIQREAVLDFVKQKASLSPQKQSPLDSECPFPSRRSQHTDDSALLVSLSGLNQESCATALPNVSTFSPVKSDDRSTISSGSPTTQTVHLSPPYPGHAAPPSYRNPSQRPESFLFRAAVRDEANKAATSSSTRALSPANDSADPRVRQSSKQREEELELIEQLRKNIESRLKVSLPSDLGAALTDGVVLCHLANHVRPRSVPSIHVPSPAVPKLTMAKCRRNVENFLEACRRIGVPQEQLCLPLHILEEKGLTQVAVTVQALLELAPPKQQQLHHLSAV</sequence>
<proteinExistence type="predicted"/>
<dbReference type="Pfam" id="PF00307">
    <property type="entry name" value="CH"/>
    <property type="match status" value="1"/>
</dbReference>
<feature type="compositionally biased region" description="Basic and acidic residues" evidence="3">
    <location>
        <begin position="342"/>
        <end position="351"/>
    </location>
</feature>
<feature type="region of interest" description="Disordered" evidence="3">
    <location>
        <begin position="472"/>
        <end position="517"/>
    </location>
</feature>
<dbReference type="EMBL" id="KL339217">
    <property type="protein sequence ID" value="KFZ51839.1"/>
    <property type="molecule type" value="Genomic_DNA"/>
</dbReference>
<evidence type="ECO:0000313" key="6">
    <source>
        <dbReference type="Proteomes" id="UP000053620"/>
    </source>
</evidence>
<gene>
    <name evidence="5" type="ORF">N321_11983</name>
</gene>
<dbReference type="Pfam" id="PF13855">
    <property type="entry name" value="LRR_8"/>
    <property type="match status" value="2"/>
</dbReference>
<dbReference type="SMART" id="SM00033">
    <property type="entry name" value="CH"/>
    <property type="match status" value="1"/>
</dbReference>
<feature type="domain" description="Calponin-homology (CH)" evidence="4">
    <location>
        <begin position="561"/>
        <end position="674"/>
    </location>
</feature>
<keyword evidence="2" id="KW-0677">Repeat</keyword>
<dbReference type="Gene3D" id="3.80.10.10">
    <property type="entry name" value="Ribonuclease Inhibitor"/>
    <property type="match status" value="2"/>
</dbReference>
<feature type="region of interest" description="Disordered" evidence="3">
    <location>
        <begin position="327"/>
        <end position="382"/>
    </location>
</feature>
<protein>
    <submittedName>
        <fullName evidence="5">Leucine-rich repeat and calponin homology domain-containing protein 3</fullName>
    </submittedName>
</protein>
<dbReference type="Gene3D" id="1.10.418.10">
    <property type="entry name" value="Calponin-like domain"/>
    <property type="match status" value="1"/>
</dbReference>
<dbReference type="FunFam" id="1.10.418.10:FF:000021">
    <property type="entry name" value="Leucine-rich repeat and calponin homology domain-containing protein 1 isoform 3"/>
    <property type="match status" value="1"/>
</dbReference>
<feature type="region of interest" description="Disordered" evidence="3">
    <location>
        <begin position="532"/>
        <end position="562"/>
    </location>
</feature>
<dbReference type="PROSITE" id="PS51450">
    <property type="entry name" value="LRR"/>
    <property type="match status" value="1"/>
</dbReference>
<evidence type="ECO:0000256" key="1">
    <source>
        <dbReference type="ARBA" id="ARBA00022614"/>
    </source>
</evidence>
<dbReference type="SUPFAM" id="SSF52058">
    <property type="entry name" value="L domain-like"/>
    <property type="match status" value="1"/>
</dbReference>
<accession>A0A094MGE3</accession>
<organism evidence="5 6">
    <name type="scientific">Antrostomus carolinensis</name>
    <name type="common">Chuck-will's-widow</name>
    <name type="synonym">Caprimulgus carolinensis</name>
    <dbReference type="NCBI Taxonomy" id="279965"/>
    <lineage>
        <taxon>Eukaryota</taxon>
        <taxon>Metazoa</taxon>
        <taxon>Chordata</taxon>
        <taxon>Craniata</taxon>
        <taxon>Vertebrata</taxon>
        <taxon>Euteleostomi</taxon>
        <taxon>Archelosauria</taxon>
        <taxon>Archosauria</taxon>
        <taxon>Dinosauria</taxon>
        <taxon>Saurischia</taxon>
        <taxon>Theropoda</taxon>
        <taxon>Coelurosauria</taxon>
        <taxon>Aves</taxon>
        <taxon>Neognathae</taxon>
        <taxon>Neoaves</taxon>
        <taxon>Strisores</taxon>
        <taxon>Caprimulgiformes</taxon>
        <taxon>Caprimulgidae</taxon>
        <taxon>Antrostomus</taxon>
    </lineage>
</organism>
<feature type="compositionally biased region" description="Polar residues" evidence="3">
    <location>
        <begin position="367"/>
        <end position="377"/>
    </location>
</feature>
<dbReference type="AlphaFoldDB" id="A0A094MGE3"/>
<dbReference type="SMART" id="SM00364">
    <property type="entry name" value="LRR_BAC"/>
    <property type="match status" value="4"/>
</dbReference>
<feature type="region of interest" description="Disordered" evidence="3">
    <location>
        <begin position="259"/>
        <end position="280"/>
    </location>
</feature>
<keyword evidence="6" id="KW-1185">Reference proteome</keyword>
<feature type="compositionally biased region" description="Basic and acidic residues" evidence="3">
    <location>
        <begin position="550"/>
        <end position="562"/>
    </location>
</feature>
<dbReference type="SUPFAM" id="SSF47576">
    <property type="entry name" value="Calponin-homology domain, CH-domain"/>
    <property type="match status" value="1"/>
</dbReference>
<dbReference type="FunFam" id="3.80.10.10:FF:000007">
    <property type="entry name" value="Leucine-rich repeat and calponin homology domain-containing protein 1 isoform 3"/>
    <property type="match status" value="1"/>
</dbReference>
<feature type="non-terminal residue" evidence="5">
    <location>
        <position position="1"/>
    </location>
</feature>
<evidence type="ECO:0000313" key="5">
    <source>
        <dbReference type="EMBL" id="KFZ51839.1"/>
    </source>
</evidence>
<dbReference type="InterPro" id="IPR032675">
    <property type="entry name" value="LRR_dom_sf"/>
</dbReference>
<evidence type="ECO:0000256" key="2">
    <source>
        <dbReference type="ARBA" id="ARBA00022737"/>
    </source>
</evidence>
<dbReference type="InterPro" id="IPR001611">
    <property type="entry name" value="Leu-rich_rpt"/>
</dbReference>
<evidence type="ECO:0000256" key="3">
    <source>
        <dbReference type="SAM" id="MobiDB-lite"/>
    </source>
</evidence>